<accession>A0AAV5T3F4</accession>
<feature type="region of interest" description="Disordered" evidence="1">
    <location>
        <begin position="1"/>
        <end position="76"/>
    </location>
</feature>
<evidence type="ECO:0000256" key="1">
    <source>
        <dbReference type="SAM" id="MobiDB-lite"/>
    </source>
</evidence>
<keyword evidence="3" id="KW-1185">Reference proteome</keyword>
<name>A0AAV5T3F4_9BILA</name>
<comment type="caution">
    <text evidence="2">The sequence shown here is derived from an EMBL/GenBank/DDBJ whole genome shotgun (WGS) entry which is preliminary data.</text>
</comment>
<dbReference type="AlphaFoldDB" id="A0AAV5T3F4"/>
<organism evidence="2 3">
    <name type="scientific">Pristionchus entomophagus</name>
    <dbReference type="NCBI Taxonomy" id="358040"/>
    <lineage>
        <taxon>Eukaryota</taxon>
        <taxon>Metazoa</taxon>
        <taxon>Ecdysozoa</taxon>
        <taxon>Nematoda</taxon>
        <taxon>Chromadorea</taxon>
        <taxon>Rhabditida</taxon>
        <taxon>Rhabditina</taxon>
        <taxon>Diplogasteromorpha</taxon>
        <taxon>Diplogasteroidea</taxon>
        <taxon>Neodiplogasteridae</taxon>
        <taxon>Pristionchus</taxon>
    </lineage>
</organism>
<proteinExistence type="predicted"/>
<reference evidence="2" key="1">
    <citation type="submission" date="2023-10" db="EMBL/GenBank/DDBJ databases">
        <title>Genome assembly of Pristionchus species.</title>
        <authorList>
            <person name="Yoshida K."/>
            <person name="Sommer R.J."/>
        </authorList>
    </citation>
    <scope>NUCLEOTIDE SEQUENCE</scope>
    <source>
        <strain evidence="2">RS0144</strain>
    </source>
</reference>
<feature type="compositionally biased region" description="Basic and acidic residues" evidence="1">
    <location>
        <begin position="35"/>
        <end position="61"/>
    </location>
</feature>
<feature type="non-terminal residue" evidence="2">
    <location>
        <position position="1"/>
    </location>
</feature>
<sequence length="76" mass="8361">AKKSSTKRSASDKAQIPKKANLNRPGQSTDIEGLETDRISKDKTTDRDGIKTGMDTKKWNDSHAGPSLPLDKRPKL</sequence>
<protein>
    <submittedName>
        <fullName evidence="2">Uncharacterized protein</fullName>
    </submittedName>
</protein>
<dbReference type="EMBL" id="BTSX01000003">
    <property type="protein sequence ID" value="GMS90116.1"/>
    <property type="molecule type" value="Genomic_DNA"/>
</dbReference>
<gene>
    <name evidence="2" type="ORF">PENTCL1PPCAC_12291</name>
</gene>
<evidence type="ECO:0000313" key="3">
    <source>
        <dbReference type="Proteomes" id="UP001432027"/>
    </source>
</evidence>
<dbReference type="Proteomes" id="UP001432027">
    <property type="component" value="Unassembled WGS sequence"/>
</dbReference>
<evidence type="ECO:0000313" key="2">
    <source>
        <dbReference type="EMBL" id="GMS90116.1"/>
    </source>
</evidence>